<comment type="caution">
    <text evidence="1">The sequence shown here is derived from an EMBL/GenBank/DDBJ whole genome shotgun (WGS) entry which is preliminary data.</text>
</comment>
<gene>
    <name evidence="1" type="ORF">H5410_056236</name>
</gene>
<dbReference type="EMBL" id="JACXVP010000011">
    <property type="protein sequence ID" value="KAG5576102.1"/>
    <property type="molecule type" value="Genomic_DNA"/>
</dbReference>
<sequence>MNACPLMSLIQISTIIYVKRSLILKIFLSKEGSDERFKAPFVAWFPNDVAAVVGLSIIGCTISFLQQVELLLIDCLFICFRNSESS</sequence>
<accession>A0A9J5WMI6</accession>
<organism evidence="1 2">
    <name type="scientific">Solanum commersonii</name>
    <name type="common">Commerson's wild potato</name>
    <name type="synonym">Commerson's nightshade</name>
    <dbReference type="NCBI Taxonomy" id="4109"/>
    <lineage>
        <taxon>Eukaryota</taxon>
        <taxon>Viridiplantae</taxon>
        <taxon>Streptophyta</taxon>
        <taxon>Embryophyta</taxon>
        <taxon>Tracheophyta</taxon>
        <taxon>Spermatophyta</taxon>
        <taxon>Magnoliopsida</taxon>
        <taxon>eudicotyledons</taxon>
        <taxon>Gunneridae</taxon>
        <taxon>Pentapetalae</taxon>
        <taxon>asterids</taxon>
        <taxon>lamiids</taxon>
        <taxon>Solanales</taxon>
        <taxon>Solanaceae</taxon>
        <taxon>Solanoideae</taxon>
        <taxon>Solaneae</taxon>
        <taxon>Solanum</taxon>
    </lineage>
</organism>
<protein>
    <submittedName>
        <fullName evidence="1">Uncharacterized protein</fullName>
    </submittedName>
</protein>
<reference evidence="1 2" key="1">
    <citation type="submission" date="2020-09" db="EMBL/GenBank/DDBJ databases">
        <title>De no assembly of potato wild relative species, Solanum commersonii.</title>
        <authorList>
            <person name="Cho K."/>
        </authorList>
    </citation>
    <scope>NUCLEOTIDE SEQUENCE [LARGE SCALE GENOMIC DNA]</scope>
    <source>
        <strain evidence="1">LZ3.2</strain>
        <tissue evidence="1">Leaf</tissue>
    </source>
</reference>
<evidence type="ECO:0000313" key="1">
    <source>
        <dbReference type="EMBL" id="KAG5576102.1"/>
    </source>
</evidence>
<evidence type="ECO:0000313" key="2">
    <source>
        <dbReference type="Proteomes" id="UP000824120"/>
    </source>
</evidence>
<dbReference type="AlphaFoldDB" id="A0A9J5WMI6"/>
<name>A0A9J5WMI6_SOLCO</name>
<dbReference type="Proteomes" id="UP000824120">
    <property type="component" value="Chromosome 11"/>
</dbReference>
<keyword evidence="2" id="KW-1185">Reference proteome</keyword>
<proteinExistence type="predicted"/>